<dbReference type="Proteomes" id="UP000055590">
    <property type="component" value="Chromosome"/>
</dbReference>
<dbReference type="PATRIC" id="fig|1391653.3.peg.417"/>
<evidence type="ECO:0000256" key="1">
    <source>
        <dbReference type="SAM" id="Phobius"/>
    </source>
</evidence>
<evidence type="ECO:0008006" key="4">
    <source>
        <dbReference type="Google" id="ProtNLM"/>
    </source>
</evidence>
<proteinExistence type="predicted"/>
<gene>
    <name evidence="2" type="ORF">AKJ08_0402</name>
</gene>
<feature type="transmembrane region" description="Helical" evidence="1">
    <location>
        <begin position="112"/>
        <end position="134"/>
    </location>
</feature>
<evidence type="ECO:0000313" key="3">
    <source>
        <dbReference type="Proteomes" id="UP000055590"/>
    </source>
</evidence>
<feature type="transmembrane region" description="Helical" evidence="1">
    <location>
        <begin position="171"/>
        <end position="186"/>
    </location>
</feature>
<keyword evidence="3" id="KW-1185">Reference proteome</keyword>
<feature type="transmembrane region" description="Helical" evidence="1">
    <location>
        <begin position="317"/>
        <end position="337"/>
    </location>
</feature>
<feature type="transmembrane region" description="Helical" evidence="1">
    <location>
        <begin position="238"/>
        <end position="260"/>
    </location>
</feature>
<keyword evidence="1" id="KW-1133">Transmembrane helix</keyword>
<dbReference type="EMBL" id="CP012332">
    <property type="protein sequence ID" value="AKU90015.1"/>
    <property type="molecule type" value="Genomic_DNA"/>
</dbReference>
<evidence type="ECO:0000313" key="2">
    <source>
        <dbReference type="EMBL" id="AKU90015.1"/>
    </source>
</evidence>
<keyword evidence="1" id="KW-0812">Transmembrane</keyword>
<feature type="transmembrane region" description="Helical" evidence="1">
    <location>
        <begin position="88"/>
        <end position="105"/>
    </location>
</feature>
<accession>A0A0K1P917</accession>
<feature type="transmembrane region" description="Helical" evidence="1">
    <location>
        <begin position="26"/>
        <end position="45"/>
    </location>
</feature>
<dbReference type="OrthoDB" id="344788at2"/>
<feature type="transmembrane region" description="Helical" evidence="1">
    <location>
        <begin position="343"/>
        <end position="365"/>
    </location>
</feature>
<keyword evidence="1" id="KW-0472">Membrane</keyword>
<dbReference type="AlphaFoldDB" id="A0A0K1P917"/>
<dbReference type="STRING" id="1391653.AKJ08_0402"/>
<organism evidence="2 3">
    <name type="scientific">Vulgatibacter incomptus</name>
    <dbReference type="NCBI Taxonomy" id="1391653"/>
    <lineage>
        <taxon>Bacteria</taxon>
        <taxon>Pseudomonadati</taxon>
        <taxon>Myxococcota</taxon>
        <taxon>Myxococcia</taxon>
        <taxon>Myxococcales</taxon>
        <taxon>Cystobacterineae</taxon>
        <taxon>Vulgatibacteraceae</taxon>
        <taxon>Vulgatibacter</taxon>
    </lineage>
</organism>
<name>A0A0K1P917_9BACT</name>
<dbReference type="KEGG" id="vin:AKJ08_0402"/>
<feature type="transmembrane region" description="Helical" evidence="1">
    <location>
        <begin position="192"/>
        <end position="217"/>
    </location>
</feature>
<sequence length="697" mass="75447">MAEIDRVAASEAVADPRPVGFAGEALARRIAVLLVIACAMSYIGLRAARLSEAYYGNVVDDSLISMQYAKNLVEGHGLVFNVGERVEGYTNFLWVVFLSGLYLLSKALGIGLVPLAVWASVGVSMGVAGLVFFLGRRLWGGDPIPTAVALGLCALDSCYVPWAIQALEGHFLLLWILLTLAIQVARPRYWPVWVGLCMAFVVMTRPDGAIFVFAAFASQAIEVLRRARESRGYEGIRGVIIPWMAAAGVFVLVYGSYFLWRYQYFGYLLPNTFYLKVGGSGFDGWSRGFAYLAGFLGERAYVPLLAAFAIARIGHPLVRTLLVYLLTHCVYVAYVGGDFYPGHRFLLVVVPVIALLVGVVVRDLLSMALSKAGSNHRAAMASRIAVGAASLLALAIVWQTGSVSGPATTEVVRWGDRVEATRKFMLWLKERSGPDDVIALGDIGSAGFYAGLRVVDVYGVVDPVVAHSQVPSLGKGKAGHEKRATDGYVLGKRPRFIKLGYLRGDLHRQGYYLNGEMPPETGAEGIWELDGLADAERFEELASLDLRGSDWQVEGEAFSRRSPGTARPGQQPLVGATPGVVNSFHTSIGDHAIGRMTSPAFPIDGDLLVLRVGGGRDPERLRVSLLVDGVRVLSSTGRNSEVLARTTWDVEPYRGRMAVLEIVDEAVGPWGHILVDEVVQYRRKETAEAGLGSPGAP</sequence>
<feature type="transmembrane region" description="Helical" evidence="1">
    <location>
        <begin position="377"/>
        <end position="398"/>
    </location>
</feature>
<reference evidence="2 3" key="1">
    <citation type="submission" date="2015-08" db="EMBL/GenBank/DDBJ databases">
        <authorList>
            <person name="Babu N.S."/>
            <person name="Beckwith C.J."/>
            <person name="Beseler K.G."/>
            <person name="Brison A."/>
            <person name="Carone J.V."/>
            <person name="Caskin T.P."/>
            <person name="Diamond M."/>
            <person name="Durham M.E."/>
            <person name="Foxe J.M."/>
            <person name="Go M."/>
            <person name="Henderson B.A."/>
            <person name="Jones I.B."/>
            <person name="McGettigan J.A."/>
            <person name="Micheletti S.J."/>
            <person name="Nasrallah M.E."/>
            <person name="Ortiz D."/>
            <person name="Piller C.R."/>
            <person name="Privatt S.R."/>
            <person name="Schneider S.L."/>
            <person name="Sharp S."/>
            <person name="Smith T.C."/>
            <person name="Stanton J.D."/>
            <person name="Ullery H.E."/>
            <person name="Wilson R.J."/>
            <person name="Serrano M.G."/>
            <person name="Buck G."/>
            <person name="Lee V."/>
            <person name="Wang Y."/>
            <person name="Carvalho R."/>
            <person name="Voegtly L."/>
            <person name="Shi R."/>
            <person name="Duckworth R."/>
            <person name="Johnson A."/>
            <person name="Loviza R."/>
            <person name="Walstead R."/>
            <person name="Shah Z."/>
            <person name="Kiflezghi M."/>
            <person name="Wade K."/>
            <person name="Ball S.L."/>
            <person name="Bradley K.W."/>
            <person name="Asai D.J."/>
            <person name="Bowman C.A."/>
            <person name="Russell D.A."/>
            <person name="Pope W.H."/>
            <person name="Jacobs-Sera D."/>
            <person name="Hendrix R.W."/>
            <person name="Hatfull G.F."/>
        </authorList>
    </citation>
    <scope>NUCLEOTIDE SEQUENCE [LARGE SCALE GENOMIC DNA]</scope>
    <source>
        <strain evidence="2 3">DSM 27710</strain>
    </source>
</reference>
<dbReference type="RefSeq" id="WP_050724521.1">
    <property type="nucleotide sequence ID" value="NZ_CP012332.1"/>
</dbReference>
<protein>
    <recommendedName>
        <fullName evidence="4">Glycosyltransferase RgtA/B/C/D-like domain-containing protein</fullName>
    </recommendedName>
</protein>
<feature type="transmembrane region" description="Helical" evidence="1">
    <location>
        <begin position="289"/>
        <end position="310"/>
    </location>
</feature>